<reference evidence="6" key="1">
    <citation type="journal article" date="2020" name="mSystems">
        <title>Genome- and Community-Level Interaction Insights into Carbon Utilization and Element Cycling Functions of Hydrothermarchaeota in Hydrothermal Sediment.</title>
        <authorList>
            <person name="Zhou Z."/>
            <person name="Liu Y."/>
            <person name="Xu W."/>
            <person name="Pan J."/>
            <person name="Luo Z.H."/>
            <person name="Li M."/>
        </authorList>
    </citation>
    <scope>NUCLEOTIDE SEQUENCE [LARGE SCALE GENOMIC DNA]</scope>
    <source>
        <strain evidence="6">SpSt-754</strain>
    </source>
</reference>
<proteinExistence type="inferred from homology"/>
<dbReference type="GO" id="GO:0004845">
    <property type="term" value="F:uracil phosphoribosyltransferase activity"/>
    <property type="evidence" value="ECO:0007669"/>
    <property type="project" value="UniProtKB-UniRule"/>
</dbReference>
<dbReference type="FunFam" id="3.40.50.2020:FF:000020">
    <property type="entry name" value="Bifunctional protein PyrR"/>
    <property type="match status" value="1"/>
</dbReference>
<dbReference type="GO" id="GO:0006355">
    <property type="term" value="P:regulation of DNA-templated transcription"/>
    <property type="evidence" value="ECO:0007669"/>
    <property type="project" value="UniProtKB-UniRule"/>
</dbReference>
<evidence type="ECO:0000256" key="2">
    <source>
        <dbReference type="ARBA" id="ARBA00023015"/>
    </source>
</evidence>
<protein>
    <recommendedName>
        <fullName evidence="4">Bifunctional protein PyrR</fullName>
    </recommendedName>
    <domain>
        <recommendedName>
            <fullName evidence="4">Pyrimidine operon regulatory protein</fullName>
        </recommendedName>
    </domain>
    <domain>
        <recommendedName>
            <fullName evidence="4">Uracil phosphoribosyltransferase</fullName>
            <shortName evidence="4">UPRTase</shortName>
            <ecNumber evidence="4">2.4.2.9</ecNumber>
        </recommendedName>
    </domain>
</protein>
<feature type="domain" description="Phosphoribosyltransferase" evidence="5">
    <location>
        <begin position="13"/>
        <end position="166"/>
    </location>
</feature>
<evidence type="ECO:0000259" key="5">
    <source>
        <dbReference type="Pfam" id="PF00156"/>
    </source>
</evidence>
<dbReference type="PANTHER" id="PTHR11608">
    <property type="entry name" value="BIFUNCTIONAL PROTEIN PYRR"/>
    <property type="match status" value="1"/>
</dbReference>
<organism evidence="6">
    <name type="scientific">candidate division WOR-3 bacterium</name>
    <dbReference type="NCBI Taxonomy" id="2052148"/>
    <lineage>
        <taxon>Bacteria</taxon>
        <taxon>Bacteria division WOR-3</taxon>
    </lineage>
</organism>
<comment type="catalytic activity">
    <reaction evidence="4">
        <text>UMP + diphosphate = 5-phospho-alpha-D-ribose 1-diphosphate + uracil</text>
        <dbReference type="Rhea" id="RHEA:13017"/>
        <dbReference type="ChEBI" id="CHEBI:17568"/>
        <dbReference type="ChEBI" id="CHEBI:33019"/>
        <dbReference type="ChEBI" id="CHEBI:57865"/>
        <dbReference type="ChEBI" id="CHEBI:58017"/>
        <dbReference type="EC" id="2.4.2.9"/>
    </reaction>
</comment>
<comment type="function">
    <text evidence="4">Also displays a weak uracil phosphoribosyltransferase activity which is not physiologically significant.</text>
</comment>
<comment type="caution">
    <text evidence="6">The sequence shown here is derived from an EMBL/GenBank/DDBJ whole genome shotgun (WGS) entry which is preliminary data.</text>
</comment>
<evidence type="ECO:0000256" key="3">
    <source>
        <dbReference type="ARBA" id="ARBA00023163"/>
    </source>
</evidence>
<dbReference type="HAMAP" id="MF_01219">
    <property type="entry name" value="PyrR"/>
    <property type="match status" value="1"/>
</dbReference>
<dbReference type="CDD" id="cd06223">
    <property type="entry name" value="PRTases_typeI"/>
    <property type="match status" value="1"/>
</dbReference>
<evidence type="ECO:0000256" key="4">
    <source>
        <dbReference type="HAMAP-Rule" id="MF_01219"/>
    </source>
</evidence>
<dbReference type="InterPro" id="IPR029057">
    <property type="entry name" value="PRTase-like"/>
</dbReference>
<dbReference type="NCBIfam" id="NF003545">
    <property type="entry name" value="PRK05205.1-1"/>
    <property type="match status" value="1"/>
</dbReference>
<keyword evidence="2 4" id="KW-0805">Transcription regulation</keyword>
<evidence type="ECO:0000313" key="6">
    <source>
        <dbReference type="EMBL" id="HGB36074.1"/>
    </source>
</evidence>
<dbReference type="InterPro" id="IPR050137">
    <property type="entry name" value="PyrR_bifunctional"/>
</dbReference>
<dbReference type="NCBIfam" id="NF003549">
    <property type="entry name" value="PRK05205.1-5"/>
    <property type="match status" value="1"/>
</dbReference>
<keyword evidence="4 6" id="KW-0328">Glycosyltransferase</keyword>
<accession>A0A7V3NVA4</accession>
<dbReference type="EC" id="2.4.2.9" evidence="4"/>
<feature type="short sequence motif" description="PRPP-binding" evidence="4">
    <location>
        <begin position="100"/>
        <end position="112"/>
    </location>
</feature>
<dbReference type="InterPro" id="IPR000836">
    <property type="entry name" value="PRTase_dom"/>
</dbReference>
<evidence type="ECO:0000256" key="1">
    <source>
        <dbReference type="ARBA" id="ARBA00005565"/>
    </source>
</evidence>
<name>A0A7V3NVA4_UNCW3</name>
<sequence length="183" mass="20576">MVFEKYVLMEEEDMKKTLKRIAHEIVEKIKNIDNLVIIGIKTRGVPLARTIKEEIDAITGKNIPLGAVDITFYRDDLSMVGEKPQVKGTDLPFSVDNKDVILVDDVLYTGRTTRAALDEIMDYGRPASVKLCVLIDRGHRELPICPDFVGKYITTTKSEIVKVKVKEIDGVNQVVICEKNDGK</sequence>
<keyword evidence="3 4" id="KW-0804">Transcription</keyword>
<gene>
    <name evidence="4 6" type="primary">pyrR</name>
    <name evidence="6" type="ORF">ENV38_04140</name>
</gene>
<keyword evidence="4 6" id="KW-0808">Transferase</keyword>
<dbReference type="PANTHER" id="PTHR11608:SF0">
    <property type="entry name" value="BIFUNCTIONAL PROTEIN PYRR"/>
    <property type="match status" value="1"/>
</dbReference>
<dbReference type="EMBL" id="DTGD01000152">
    <property type="protein sequence ID" value="HGB36074.1"/>
    <property type="molecule type" value="Genomic_DNA"/>
</dbReference>
<dbReference type="SUPFAM" id="SSF53271">
    <property type="entry name" value="PRTase-like"/>
    <property type="match status" value="1"/>
</dbReference>
<dbReference type="AlphaFoldDB" id="A0A7V3NVA4"/>
<dbReference type="Gene3D" id="3.40.50.2020">
    <property type="match status" value="1"/>
</dbReference>
<comment type="function">
    <text evidence="4">Regulates the transcription of the pyrimidine nucleotide (pyr) operon in response to exogenous pyrimidines.</text>
</comment>
<dbReference type="Pfam" id="PF00156">
    <property type="entry name" value="Pribosyltran"/>
    <property type="match status" value="1"/>
</dbReference>
<comment type="similarity">
    <text evidence="1 4">Belongs to the purine/pyrimidine phosphoribosyltransferase family. PyrR subfamily.</text>
</comment>
<dbReference type="InterPro" id="IPR023050">
    <property type="entry name" value="PyrR"/>
</dbReference>